<comment type="caution">
    <text evidence="1">The sequence shown here is derived from an EMBL/GenBank/DDBJ whole genome shotgun (WGS) entry which is preliminary data.</text>
</comment>
<evidence type="ECO:0000313" key="4">
    <source>
        <dbReference type="Proteomes" id="UP000284161"/>
    </source>
</evidence>
<dbReference type="Pfam" id="PF18950">
    <property type="entry name" value="DUF5694"/>
    <property type="match status" value="1"/>
</dbReference>
<dbReference type="InterPro" id="IPR043749">
    <property type="entry name" value="DUF5694"/>
</dbReference>
<evidence type="ECO:0000313" key="2">
    <source>
        <dbReference type="EMBL" id="RGR26220.1"/>
    </source>
</evidence>
<accession>A0A3E4UMK1</accession>
<evidence type="ECO:0000313" key="3">
    <source>
        <dbReference type="Proteomes" id="UP000261223"/>
    </source>
</evidence>
<organism evidence="1 3">
    <name type="scientific">Bacteroides stercoris</name>
    <dbReference type="NCBI Taxonomy" id="46506"/>
    <lineage>
        <taxon>Bacteria</taxon>
        <taxon>Pseudomonadati</taxon>
        <taxon>Bacteroidota</taxon>
        <taxon>Bacteroidia</taxon>
        <taxon>Bacteroidales</taxon>
        <taxon>Bacteroidaceae</taxon>
        <taxon>Bacteroides</taxon>
    </lineage>
</organism>
<dbReference type="EMBL" id="QRUB01000023">
    <property type="protein sequence ID" value="RGR26220.1"/>
    <property type="molecule type" value="Genomic_DNA"/>
</dbReference>
<reference evidence="3 4" key="1">
    <citation type="submission" date="2018-08" db="EMBL/GenBank/DDBJ databases">
        <title>A genome reference for cultivated species of the human gut microbiota.</title>
        <authorList>
            <person name="Zou Y."/>
            <person name="Xue W."/>
            <person name="Luo G."/>
        </authorList>
    </citation>
    <scope>NUCLEOTIDE SEQUENCE [LARGE SCALE GENOMIC DNA]</scope>
    <source>
        <strain evidence="2 4">AF25-6</strain>
        <strain evidence="1 3">TF03-6</strain>
    </source>
</reference>
<sequence length="258" mass="30655">MQEPIPVLTLGIFHFDFPNLDRIQYNNNEIIDVSEPKYQAEIEKLVNALSEFSPTIIVIERPVEMQNKIDSLFQLYQTGKYALQKGEYEQIGFRLAKKLCINRIYCVDEWGKHYENIEELLKDENSESYIRFEDSFIHHSDSTKGYYPKPVFQKQGIISELILLNKPENIRRSLGNYLIGHFKYEANVYDFIGTDFETGRWFNRNLRIFRNIQRIMTKPKDRILVIFGADHMNILNYLFECSPEYNLQEIYEYLSTGE</sequence>
<dbReference type="AlphaFoldDB" id="A0A3E4UMK1"/>
<gene>
    <name evidence="2" type="ORF">DWY58_15815</name>
    <name evidence="1" type="ORF">DXC34_11700</name>
</gene>
<dbReference type="EMBL" id="QSSV01000014">
    <property type="protein sequence ID" value="RGM12512.1"/>
    <property type="molecule type" value="Genomic_DNA"/>
</dbReference>
<evidence type="ECO:0000313" key="1">
    <source>
        <dbReference type="EMBL" id="RGM12512.1"/>
    </source>
</evidence>
<dbReference type="Proteomes" id="UP000261223">
    <property type="component" value="Unassembled WGS sequence"/>
</dbReference>
<proteinExistence type="predicted"/>
<name>A0A3E4UMK1_BACSE</name>
<dbReference type="Proteomes" id="UP000284161">
    <property type="component" value="Unassembled WGS sequence"/>
</dbReference>
<protein>
    <submittedName>
        <fullName evidence="1">Uncharacterized protein</fullName>
    </submittedName>
</protein>